<organism evidence="9 10">
    <name type="scientific">Actinidia chinensis var. chinensis</name>
    <name type="common">Chinese soft-hair kiwi</name>
    <dbReference type="NCBI Taxonomy" id="1590841"/>
    <lineage>
        <taxon>Eukaryota</taxon>
        <taxon>Viridiplantae</taxon>
        <taxon>Streptophyta</taxon>
        <taxon>Embryophyta</taxon>
        <taxon>Tracheophyta</taxon>
        <taxon>Spermatophyta</taxon>
        <taxon>Magnoliopsida</taxon>
        <taxon>eudicotyledons</taxon>
        <taxon>Gunneridae</taxon>
        <taxon>Pentapetalae</taxon>
        <taxon>asterids</taxon>
        <taxon>Ericales</taxon>
        <taxon>Actinidiaceae</taxon>
        <taxon>Actinidia</taxon>
    </lineage>
</organism>
<dbReference type="OrthoDB" id="2019351at2759"/>
<evidence type="ECO:0000256" key="2">
    <source>
        <dbReference type="ARBA" id="ARBA00023015"/>
    </source>
</evidence>
<reference evidence="9 10" key="1">
    <citation type="submission" date="2017-07" db="EMBL/GenBank/DDBJ databases">
        <title>An improved, manually edited Actinidia chinensis var. chinensis (kiwifruit) genome highlights the challenges associated with draft genomes and gene prediction in plants.</title>
        <authorList>
            <person name="Pilkington S."/>
            <person name="Crowhurst R."/>
            <person name="Hilario E."/>
            <person name="Nardozza S."/>
            <person name="Fraser L."/>
            <person name="Peng Y."/>
            <person name="Gunaseelan K."/>
            <person name="Simpson R."/>
            <person name="Tahir J."/>
            <person name="Deroles S."/>
            <person name="Templeton K."/>
            <person name="Luo Z."/>
            <person name="Davy M."/>
            <person name="Cheng C."/>
            <person name="Mcneilage M."/>
            <person name="Scaglione D."/>
            <person name="Liu Y."/>
            <person name="Zhang Q."/>
            <person name="Datson P."/>
            <person name="De Silva N."/>
            <person name="Gardiner S."/>
            <person name="Bassett H."/>
            <person name="Chagne D."/>
            <person name="Mccallum J."/>
            <person name="Dzierzon H."/>
            <person name="Deng C."/>
            <person name="Wang Y.-Y."/>
            <person name="Barron N."/>
            <person name="Manako K."/>
            <person name="Bowen J."/>
            <person name="Foster T."/>
            <person name="Erridge Z."/>
            <person name="Tiffin H."/>
            <person name="Waite C."/>
            <person name="Davies K."/>
            <person name="Grierson E."/>
            <person name="Laing W."/>
            <person name="Kirk R."/>
            <person name="Chen X."/>
            <person name="Wood M."/>
            <person name="Montefiori M."/>
            <person name="Brummell D."/>
            <person name="Schwinn K."/>
            <person name="Catanach A."/>
            <person name="Fullerton C."/>
            <person name="Li D."/>
            <person name="Meiyalaghan S."/>
            <person name="Nieuwenhuizen N."/>
            <person name="Read N."/>
            <person name="Prakash R."/>
            <person name="Hunter D."/>
            <person name="Zhang H."/>
            <person name="Mckenzie M."/>
            <person name="Knabel M."/>
            <person name="Harris A."/>
            <person name="Allan A."/>
            <person name="Chen A."/>
            <person name="Janssen B."/>
            <person name="Plunkett B."/>
            <person name="Dwamena C."/>
            <person name="Voogd C."/>
            <person name="Leif D."/>
            <person name="Lafferty D."/>
            <person name="Souleyre E."/>
            <person name="Varkonyi-Gasic E."/>
            <person name="Gambi F."/>
            <person name="Hanley J."/>
            <person name="Yao J.-L."/>
            <person name="Cheung J."/>
            <person name="David K."/>
            <person name="Warren B."/>
            <person name="Marsh K."/>
            <person name="Snowden K."/>
            <person name="Lin-Wang K."/>
            <person name="Brian L."/>
            <person name="Martinez-Sanchez M."/>
            <person name="Wang M."/>
            <person name="Ileperuma N."/>
            <person name="Macnee N."/>
            <person name="Campin R."/>
            <person name="Mcatee P."/>
            <person name="Drummond R."/>
            <person name="Espley R."/>
            <person name="Ireland H."/>
            <person name="Wu R."/>
            <person name="Atkinson R."/>
            <person name="Karunairetnam S."/>
            <person name="Bulley S."/>
            <person name="Chunkath S."/>
            <person name="Hanley Z."/>
            <person name="Storey R."/>
            <person name="Thrimawithana A."/>
            <person name="Thomson S."/>
            <person name="David C."/>
            <person name="Testolin R."/>
        </authorList>
    </citation>
    <scope>NUCLEOTIDE SEQUENCE [LARGE SCALE GENOMIC DNA]</scope>
    <source>
        <strain evidence="10">cv. Red5</strain>
        <tissue evidence="9">Young leaf</tissue>
    </source>
</reference>
<dbReference type="Proteomes" id="UP000241394">
    <property type="component" value="Chromosome LG18"/>
</dbReference>
<comment type="caution">
    <text evidence="9">The sequence shown here is derived from an EMBL/GenBank/DDBJ whole genome shotgun (WGS) entry which is preliminary data.</text>
</comment>
<evidence type="ECO:0000256" key="7">
    <source>
        <dbReference type="SAM" id="MobiDB-lite"/>
    </source>
</evidence>
<dbReference type="PANTHER" id="PTHR31307">
    <property type="entry name" value="TRIHELIX TRANSCRIPTION FACTOR ASIL2"/>
    <property type="match status" value="1"/>
</dbReference>
<dbReference type="Gene3D" id="1.10.10.60">
    <property type="entry name" value="Homeodomain-like"/>
    <property type="match status" value="1"/>
</dbReference>
<dbReference type="EMBL" id="NKQK01000018">
    <property type="protein sequence ID" value="PSS04842.1"/>
    <property type="molecule type" value="Genomic_DNA"/>
</dbReference>
<protein>
    <submittedName>
        <fullName evidence="9">Trihelix transcription factor</fullName>
    </submittedName>
</protein>
<keyword evidence="4" id="KW-0238">DNA-binding</keyword>
<dbReference type="Pfam" id="PF13837">
    <property type="entry name" value="Myb_DNA-bind_4"/>
    <property type="match status" value="1"/>
</dbReference>
<evidence type="ECO:0000313" key="10">
    <source>
        <dbReference type="Proteomes" id="UP000241394"/>
    </source>
</evidence>
<evidence type="ECO:0000313" key="9">
    <source>
        <dbReference type="EMBL" id="PSS04842.1"/>
    </source>
</evidence>
<evidence type="ECO:0000256" key="6">
    <source>
        <dbReference type="ARBA" id="ARBA00023242"/>
    </source>
</evidence>
<reference evidence="10" key="2">
    <citation type="journal article" date="2018" name="BMC Genomics">
        <title>A manually annotated Actinidia chinensis var. chinensis (kiwifruit) genome highlights the challenges associated with draft genomes and gene prediction in plants.</title>
        <authorList>
            <person name="Pilkington S.M."/>
            <person name="Crowhurst R."/>
            <person name="Hilario E."/>
            <person name="Nardozza S."/>
            <person name="Fraser L."/>
            <person name="Peng Y."/>
            <person name="Gunaseelan K."/>
            <person name="Simpson R."/>
            <person name="Tahir J."/>
            <person name="Deroles S.C."/>
            <person name="Templeton K."/>
            <person name="Luo Z."/>
            <person name="Davy M."/>
            <person name="Cheng C."/>
            <person name="McNeilage M."/>
            <person name="Scaglione D."/>
            <person name="Liu Y."/>
            <person name="Zhang Q."/>
            <person name="Datson P."/>
            <person name="De Silva N."/>
            <person name="Gardiner S.E."/>
            <person name="Bassett H."/>
            <person name="Chagne D."/>
            <person name="McCallum J."/>
            <person name="Dzierzon H."/>
            <person name="Deng C."/>
            <person name="Wang Y.Y."/>
            <person name="Barron L."/>
            <person name="Manako K."/>
            <person name="Bowen J."/>
            <person name="Foster T.M."/>
            <person name="Erridge Z.A."/>
            <person name="Tiffin H."/>
            <person name="Waite C.N."/>
            <person name="Davies K.M."/>
            <person name="Grierson E.P."/>
            <person name="Laing W.A."/>
            <person name="Kirk R."/>
            <person name="Chen X."/>
            <person name="Wood M."/>
            <person name="Montefiori M."/>
            <person name="Brummell D.A."/>
            <person name="Schwinn K.E."/>
            <person name="Catanach A."/>
            <person name="Fullerton C."/>
            <person name="Li D."/>
            <person name="Meiyalaghan S."/>
            <person name="Nieuwenhuizen N."/>
            <person name="Read N."/>
            <person name="Prakash R."/>
            <person name="Hunter D."/>
            <person name="Zhang H."/>
            <person name="McKenzie M."/>
            <person name="Knabel M."/>
            <person name="Harris A."/>
            <person name="Allan A.C."/>
            <person name="Gleave A."/>
            <person name="Chen A."/>
            <person name="Janssen B.J."/>
            <person name="Plunkett B."/>
            <person name="Ampomah-Dwamena C."/>
            <person name="Voogd C."/>
            <person name="Leif D."/>
            <person name="Lafferty D."/>
            <person name="Souleyre E.J.F."/>
            <person name="Varkonyi-Gasic E."/>
            <person name="Gambi F."/>
            <person name="Hanley J."/>
            <person name="Yao J.L."/>
            <person name="Cheung J."/>
            <person name="David K.M."/>
            <person name="Warren B."/>
            <person name="Marsh K."/>
            <person name="Snowden K.C."/>
            <person name="Lin-Wang K."/>
            <person name="Brian L."/>
            <person name="Martinez-Sanchez M."/>
            <person name="Wang M."/>
            <person name="Ileperuma N."/>
            <person name="Macnee N."/>
            <person name="Campin R."/>
            <person name="McAtee P."/>
            <person name="Drummond R.S.M."/>
            <person name="Espley R.V."/>
            <person name="Ireland H.S."/>
            <person name="Wu R."/>
            <person name="Atkinson R.G."/>
            <person name="Karunairetnam S."/>
            <person name="Bulley S."/>
            <person name="Chunkath S."/>
            <person name="Hanley Z."/>
            <person name="Storey R."/>
            <person name="Thrimawithana A.H."/>
            <person name="Thomson S."/>
            <person name="David C."/>
            <person name="Testolin R."/>
            <person name="Huang H."/>
            <person name="Hellens R.P."/>
            <person name="Schaffer R.J."/>
        </authorList>
    </citation>
    <scope>NUCLEOTIDE SEQUENCE [LARGE SCALE GENOMIC DNA]</scope>
    <source>
        <strain evidence="10">cv. Red5</strain>
    </source>
</reference>
<evidence type="ECO:0000259" key="8">
    <source>
        <dbReference type="Pfam" id="PF13837"/>
    </source>
</evidence>
<keyword evidence="2" id="KW-0805">Transcription regulation</keyword>
<dbReference type="GO" id="GO:0005634">
    <property type="term" value="C:nucleus"/>
    <property type="evidence" value="ECO:0007669"/>
    <property type="project" value="UniProtKB-SubCell"/>
</dbReference>
<sequence length="310" mass="35214">MGEFTEFSTPQKAPSRPFPFREDFWTEEATATLVDAWGRRYLDVNKGNLRQKDWREVADAVNARHGHSKKTTRTDTQCKNRIDTLKKKYKAEKARVSASNGAVSSTWPFFSRLDNLIGSAKKLPSPPPLAVPLVYRKPRVAQAAAVVLPHKRPFPAMDDSYAAADESVKKLLPPMALPLPFRKLPCAAAMPQKGRFPVVDESYAAEEESDDLGTSEDIEEEDGEGMRRVARAIERFGEMYERVEAEKQRQMVELEMQRMEFAKDLEVSRMQLFMDTQVQLEKMKQGKRVGSDGERSVALEDLEVDLLLLF</sequence>
<dbReference type="InParanoid" id="A0A2R6QAA8"/>
<proteinExistence type="predicted"/>
<feature type="compositionally biased region" description="Acidic residues" evidence="7">
    <location>
        <begin position="203"/>
        <end position="223"/>
    </location>
</feature>
<evidence type="ECO:0000256" key="4">
    <source>
        <dbReference type="ARBA" id="ARBA00023125"/>
    </source>
</evidence>
<comment type="subcellular location">
    <subcellularLocation>
        <location evidence="1">Nucleus</location>
    </subcellularLocation>
</comment>
<name>A0A2R6QAA8_ACTCC</name>
<dbReference type="InterPro" id="IPR044822">
    <property type="entry name" value="Myb_DNA-bind_4"/>
</dbReference>
<dbReference type="STRING" id="1590841.A0A2R6QAA8"/>
<accession>A0A2R6QAA8</accession>
<dbReference type="OMA" id="ILASDEX"/>
<evidence type="ECO:0000256" key="1">
    <source>
        <dbReference type="ARBA" id="ARBA00004123"/>
    </source>
</evidence>
<gene>
    <name evidence="9" type="ORF">CEY00_Acc20701</name>
</gene>
<dbReference type="GO" id="GO:0000976">
    <property type="term" value="F:transcription cis-regulatory region binding"/>
    <property type="evidence" value="ECO:0007669"/>
    <property type="project" value="TreeGrafter"/>
</dbReference>
<keyword evidence="6" id="KW-0539">Nucleus</keyword>
<dbReference type="PANTHER" id="PTHR31307:SF16">
    <property type="entry name" value="OS05G0560600 PROTEIN"/>
    <property type="match status" value="1"/>
</dbReference>
<dbReference type="AlphaFoldDB" id="A0A2R6QAA8"/>
<feature type="domain" description="Myb/SANT-like DNA-binding" evidence="8">
    <location>
        <begin position="23"/>
        <end position="116"/>
    </location>
</feature>
<keyword evidence="5" id="KW-0804">Transcription</keyword>
<dbReference type="Gramene" id="PSS04842">
    <property type="protein sequence ID" value="PSS04842"/>
    <property type="gene ID" value="CEY00_Acc20701"/>
</dbReference>
<evidence type="ECO:0000256" key="3">
    <source>
        <dbReference type="ARBA" id="ARBA00023054"/>
    </source>
</evidence>
<evidence type="ECO:0000256" key="5">
    <source>
        <dbReference type="ARBA" id="ARBA00023163"/>
    </source>
</evidence>
<keyword evidence="10" id="KW-1185">Reference proteome</keyword>
<dbReference type="FunFam" id="1.10.10.60:FF:000104">
    <property type="entry name" value="trihelix transcription factor ASIL2"/>
    <property type="match status" value="1"/>
</dbReference>
<keyword evidence="3" id="KW-0175">Coiled coil</keyword>
<feature type="region of interest" description="Disordered" evidence="7">
    <location>
        <begin position="202"/>
        <end position="224"/>
    </location>
</feature>
<dbReference type="InterPro" id="IPR044823">
    <property type="entry name" value="ASIL1/2-like"/>
</dbReference>